<reference evidence="8 9" key="1">
    <citation type="journal article" date="2012" name="Eukaryot. Cell">
        <title>Draft genome sequence of Wickerhamomyces ciferrii NRRL Y-1031 F-60-10.</title>
        <authorList>
            <person name="Schneider J."/>
            <person name="Andrea H."/>
            <person name="Blom J."/>
            <person name="Jaenicke S."/>
            <person name="Ruckert C."/>
            <person name="Schorsch C."/>
            <person name="Szczepanowski R."/>
            <person name="Farwick M."/>
            <person name="Goesmann A."/>
            <person name="Puhler A."/>
            <person name="Schaffer S."/>
            <person name="Tauch A."/>
            <person name="Kohler T."/>
            <person name="Brinkrolf K."/>
        </authorList>
    </citation>
    <scope>NUCLEOTIDE SEQUENCE [LARGE SCALE GENOMIC DNA]</scope>
    <source>
        <strain evidence="9">ATCC 14091 / BCRC 22168 / CBS 111 / JCM 3599 / NBRC 0793 / NRRL Y-1031 F-60-10</strain>
    </source>
</reference>
<organism evidence="8 9">
    <name type="scientific">Wickerhamomyces ciferrii (strain ATCC 14091 / BCRC 22168 / CBS 111 / JCM 3599 / NBRC 0793 / NRRL Y-1031 F-60-10)</name>
    <name type="common">Yeast</name>
    <name type="synonym">Pichia ciferrii</name>
    <dbReference type="NCBI Taxonomy" id="1206466"/>
    <lineage>
        <taxon>Eukaryota</taxon>
        <taxon>Fungi</taxon>
        <taxon>Dikarya</taxon>
        <taxon>Ascomycota</taxon>
        <taxon>Saccharomycotina</taxon>
        <taxon>Saccharomycetes</taxon>
        <taxon>Phaffomycetales</taxon>
        <taxon>Wickerhamomycetaceae</taxon>
        <taxon>Wickerhamomyces</taxon>
    </lineage>
</organism>
<dbReference type="PROSITE" id="PS50190">
    <property type="entry name" value="SEC7"/>
    <property type="match status" value="1"/>
</dbReference>
<feature type="compositionally biased region" description="Basic and acidic residues" evidence="6">
    <location>
        <begin position="31"/>
        <end position="43"/>
    </location>
</feature>
<dbReference type="SMART" id="SM00222">
    <property type="entry name" value="Sec7"/>
    <property type="match status" value="1"/>
</dbReference>
<protein>
    <recommendedName>
        <fullName evidence="7">SEC7 domain-containing protein</fullName>
    </recommendedName>
</protein>
<dbReference type="Pfam" id="PF20252">
    <property type="entry name" value="BIG2_C"/>
    <property type="match status" value="1"/>
</dbReference>
<dbReference type="SUPFAM" id="SSF48425">
    <property type="entry name" value="Sec7 domain"/>
    <property type="match status" value="1"/>
</dbReference>
<dbReference type="PANTHER" id="PTHR10663">
    <property type="entry name" value="GUANYL-NUCLEOTIDE EXCHANGE FACTOR"/>
    <property type="match status" value="1"/>
</dbReference>
<feature type="compositionally biased region" description="Polar residues" evidence="6">
    <location>
        <begin position="405"/>
        <end position="415"/>
    </location>
</feature>
<dbReference type="Pfam" id="PF09324">
    <property type="entry name" value="Sec7-like_HDS"/>
    <property type="match status" value="1"/>
</dbReference>
<feature type="compositionally biased region" description="Acidic residues" evidence="6">
    <location>
        <begin position="114"/>
        <end position="124"/>
    </location>
</feature>
<dbReference type="InterPro" id="IPR015403">
    <property type="entry name" value="Mon2/Sec7/BIG1-like_HDS"/>
</dbReference>
<dbReference type="InterPro" id="IPR032691">
    <property type="entry name" value="Mon2/Sec7/BIG1-like_HUS"/>
</dbReference>
<dbReference type="InterPro" id="IPR035999">
    <property type="entry name" value="Sec7_dom_sf"/>
</dbReference>
<dbReference type="InterPro" id="IPR023394">
    <property type="entry name" value="Sec7_C_sf"/>
</dbReference>
<feature type="compositionally biased region" description="Basic and acidic residues" evidence="6">
    <location>
        <begin position="104"/>
        <end position="113"/>
    </location>
</feature>
<dbReference type="Gene3D" id="1.10.220.20">
    <property type="match status" value="1"/>
</dbReference>
<keyword evidence="2" id="KW-0963">Cytoplasm</keyword>
<dbReference type="SUPFAM" id="SSF48371">
    <property type="entry name" value="ARM repeat"/>
    <property type="match status" value="1"/>
</dbReference>
<evidence type="ECO:0000313" key="8">
    <source>
        <dbReference type="EMBL" id="CCH46883.1"/>
    </source>
</evidence>
<dbReference type="GO" id="GO:0005085">
    <property type="term" value="F:guanyl-nucleotide exchange factor activity"/>
    <property type="evidence" value="ECO:0007669"/>
    <property type="project" value="InterPro"/>
</dbReference>
<dbReference type="FunFam" id="1.10.1000.11:FF:000003">
    <property type="entry name" value="Brefeldin A-inhibited guanine nucleotide-exchange protein 1"/>
    <property type="match status" value="1"/>
</dbReference>
<dbReference type="InterPro" id="IPR000904">
    <property type="entry name" value="Sec7_dom"/>
</dbReference>
<evidence type="ECO:0000256" key="1">
    <source>
        <dbReference type="ARBA" id="ARBA00022448"/>
    </source>
</evidence>
<dbReference type="InterPro" id="IPR032629">
    <property type="entry name" value="DCB_dom"/>
</dbReference>
<comment type="caution">
    <text evidence="8">The sequence shown here is derived from an EMBL/GenBank/DDBJ whole genome shotgun (WGS) entry which is preliminary data.</text>
</comment>
<evidence type="ECO:0000256" key="2">
    <source>
        <dbReference type="ARBA" id="ARBA00022490"/>
    </source>
</evidence>
<dbReference type="GO" id="GO:0030663">
    <property type="term" value="C:COPI-coated vesicle membrane"/>
    <property type="evidence" value="ECO:0007669"/>
    <property type="project" value="UniProtKB-SubCell"/>
</dbReference>
<dbReference type="Gene3D" id="1.10.1000.11">
    <property type="entry name" value="Arf Nucleotide-binding Site Opener,domain 2"/>
    <property type="match status" value="1"/>
</dbReference>
<feature type="region of interest" description="Disordered" evidence="6">
    <location>
        <begin position="714"/>
        <end position="745"/>
    </location>
</feature>
<feature type="region of interest" description="Disordered" evidence="6">
    <location>
        <begin position="1"/>
        <end position="152"/>
    </location>
</feature>
<feature type="compositionally biased region" description="Basic and acidic residues" evidence="6">
    <location>
        <begin position="1"/>
        <end position="17"/>
    </location>
</feature>
<evidence type="ECO:0000256" key="4">
    <source>
        <dbReference type="ARBA" id="ARBA00023136"/>
    </source>
</evidence>
<dbReference type="Pfam" id="PF12783">
    <property type="entry name" value="Sec7-like_HUS"/>
    <property type="match status" value="1"/>
</dbReference>
<feature type="region of interest" description="Disordered" evidence="6">
    <location>
        <begin position="1627"/>
        <end position="1670"/>
    </location>
</feature>
<keyword evidence="3" id="KW-0653">Protein transport</keyword>
<feature type="compositionally biased region" description="Polar residues" evidence="6">
    <location>
        <begin position="1636"/>
        <end position="1665"/>
    </location>
</feature>
<feature type="compositionally biased region" description="Low complexity" evidence="6">
    <location>
        <begin position="64"/>
        <end position="82"/>
    </location>
</feature>
<dbReference type="PANTHER" id="PTHR10663:SF375">
    <property type="entry name" value="LD29171P"/>
    <property type="match status" value="1"/>
</dbReference>
<evidence type="ECO:0000313" key="9">
    <source>
        <dbReference type="Proteomes" id="UP000009328"/>
    </source>
</evidence>
<dbReference type="GO" id="GO:0015031">
    <property type="term" value="P:protein transport"/>
    <property type="evidence" value="ECO:0007669"/>
    <property type="project" value="UniProtKB-KW"/>
</dbReference>
<comment type="subcellular location">
    <subcellularLocation>
        <location evidence="5">Cytoplasmic vesicle</location>
        <location evidence="5">COPI-coated vesicle membrane</location>
    </subcellularLocation>
</comment>
<dbReference type="InParanoid" id="K0L0D1"/>
<keyword evidence="1" id="KW-0813">Transport</keyword>
<evidence type="ECO:0000256" key="5">
    <source>
        <dbReference type="ARBA" id="ARBA00060451"/>
    </source>
</evidence>
<feature type="domain" description="SEC7" evidence="7">
    <location>
        <begin position="751"/>
        <end position="939"/>
    </location>
</feature>
<dbReference type="InterPro" id="IPR046455">
    <property type="entry name" value="Sec7/BIG1-like_C"/>
</dbReference>
<dbReference type="HOGENOM" id="CLU_000691_1_1_1"/>
<evidence type="ECO:0000259" key="7">
    <source>
        <dbReference type="PROSITE" id="PS50190"/>
    </source>
</evidence>
<sequence>MSADDSIRDQSDVDRNNESQLTESTAVTSDVESKDIKENHGDDKQDDDNGDENTQNEPVSQSSDGDVNATVTTDTTTNGNVVNDDKNGQENGQSNGEVNQSTSKSEEQVQKELDQDDKGEDVTDVETSNDIPTALPKIIATNTNNNTNLNDQGRHSRAVSVVSNISVASKNSTHISFVKAAISSIAEHKEGKKNTTLVNLSKKTLDKLNNNGFDSTSVFETLRVATETKIVEIVVIALDCISKIFTFQLFEPIQVPPPKSITATNDVDLPAGGETTQITPPPRINLIDAAIETVASSFDGEGTDERIEIQVVRALMAGVLNEQLPAHGSTLLRAIRQIYNIFILSLSPINQNIAQASLTQIVNVVFDKVEKIPHSKNLQIKSSSSINVNDSGSQSPGQGPSTPTRQNSLINTSNGGEPLTLKNLNNLNDEDERIVDQENEIGDENDLIIKDAFLLFRAMCKLSIKSLENESLDMRSHAVRSKLISLHIIHSIIKEHIDVFLSKDITISSPSTKEKTKLVDAIRQYLCLTISRNAASAIPPVFETTLEIFWLLVSNLRSEFKSEIPVFLNEIYFPVAEMKTSTSHQKRYFLTIIQRLCNDPRALIEFYLNYDCDTSLPNICEKLTDYLTKLALTKVEITASQKSSYKEHASKPIATYNLSQLPLLSISKLSSQSAINDTNLPYPVDYSLKITSLSCIIAFLRSLNSWAHKGITPETRSSSGLLPNRKRSSTSGSAVPLSPSLSVDEVDDPQEFENLKQRKTALQDGIRQFNFKPKRGIAYLLKQGFIKDQNPSTIAQFLLKQPGLDKAVIGEYLGEGDDENIAIMHAFVDEMEFSNTSFVDAMRTFLQSFRLPGEAQKIDRFMLKFAERYLDGNPNVFANADTAYVLAYSVVLLNTDQHSTKVKNRMTIDDFIKNNRGIDDGRNLSDEFLTHIYHEIAKNEIKLHSEQQAALLAGDIVPNQTGPTFTLFGGRDINREAYIQASKEISNKTEKLFKTLGKTKGDKKHVFYSASHVEHVKSIFDTLWMSFLAALTAPFKDIDDDETLSSCLEGLKLSINIAASFGLDYARTSFIGALIQFANLSNLREIKEKNVEAILLLLKIAETNGNNLKQSWRDILTTISQVERLQLISKGIEADLLPDVTNARVHRTSLDSTRTTNSNNFFFGLGRRATPAEQAQSNHQNQQLDPHIAQLIVSTDMIVAMDKVYTQSAQLNGGAIIDFIKALTEVAYEEIESSLDSNTPRTFSLQKVIDVCYYNMGRIRLEWSPIWAEMGACFNKIGTKHNLSVVFFALDSLRQLAMRFMDIEELSGFKFQQDFLKPFDYILRNSRDVQVSEMCLNCLTNLIQLKGTKTKSGWKTIFSALNFTASDVNETIVWKTYELVNSIYKDHFETIFTHEDSFSALVSTLRELAKNTKFQRISLHALQNIKTIVIKVAEVTLDDESPYVKNRKDIFKELWYPSLFSFNDVIMTGDDLEVRSTALNLLFDILVQYGNRFGVEFWDQICVSLLFPIFGVLSKHWEINQFNSHDDLSVWLSTTLIQALRNMIALFTHYFDQLSRMLDGYLGLLISCICQENDTIARIGRSCFQQLITQNMHRFNQEHWDKVTESFEKLFDLTTAIELFEADPLREEKSRDLESSDSTQQLNEANGVDFSNNGEDGTRSISRSTSAEDVRRKNKSKNAIVVKCILQLLMIETLSELFEDEQFYEVIPYESLVRISALLEKSFRFARKFNDDYNLRVRLWESGVIDKLPNLLKQESSSSAVFINITFKLHNDDHKVSPRQKEAISSSLIPMCVSIVERYVSLDDSSQQRNISTWRPVVVEILQGYYELEEQDFIKHCPHIYDLVLNILDKSVPTELRTAIKRFFSRIGDVYINDDKSETEA</sequence>
<keyword evidence="4" id="KW-0472">Membrane</keyword>
<dbReference type="Pfam" id="PF01369">
    <property type="entry name" value="Sec7"/>
    <property type="match status" value="1"/>
</dbReference>
<dbReference type="Pfam" id="PF16213">
    <property type="entry name" value="DCB"/>
    <property type="match status" value="1"/>
</dbReference>
<dbReference type="Proteomes" id="UP000009328">
    <property type="component" value="Unassembled WGS sequence"/>
</dbReference>
<feature type="compositionally biased region" description="Low complexity" evidence="6">
    <location>
        <begin position="141"/>
        <end position="150"/>
    </location>
</feature>
<dbReference type="FunFam" id="1.10.220.20:FF:000002">
    <property type="entry name" value="Brefeldin A-inhibited guanine nucleotide-exchange protein 1"/>
    <property type="match status" value="1"/>
</dbReference>
<evidence type="ECO:0000256" key="6">
    <source>
        <dbReference type="SAM" id="MobiDB-lite"/>
    </source>
</evidence>
<feature type="compositionally biased region" description="Low complexity" evidence="6">
    <location>
        <begin position="383"/>
        <end position="404"/>
    </location>
</feature>
<dbReference type="STRING" id="1206466.K0L0D1"/>
<dbReference type="EMBL" id="CAIF01000278">
    <property type="protein sequence ID" value="CCH46883.1"/>
    <property type="molecule type" value="Genomic_DNA"/>
</dbReference>
<feature type="compositionally biased region" description="Polar residues" evidence="6">
    <location>
        <begin position="89"/>
        <end position="103"/>
    </location>
</feature>
<proteinExistence type="predicted"/>
<name>K0L0D1_WICCF</name>
<gene>
    <name evidence="8" type="ORF">BN7_6485</name>
</gene>
<feature type="compositionally biased region" description="Polar residues" evidence="6">
    <location>
        <begin position="18"/>
        <end position="30"/>
    </location>
</feature>
<evidence type="ECO:0000256" key="3">
    <source>
        <dbReference type="ARBA" id="ARBA00022927"/>
    </source>
</evidence>
<feature type="compositionally biased region" description="Polar residues" evidence="6">
    <location>
        <begin position="53"/>
        <end position="63"/>
    </location>
</feature>
<keyword evidence="9" id="KW-1185">Reference proteome</keyword>
<dbReference type="CDD" id="cd00171">
    <property type="entry name" value="Sec7"/>
    <property type="match status" value="1"/>
</dbReference>
<feature type="region of interest" description="Disordered" evidence="6">
    <location>
        <begin position="383"/>
        <end position="424"/>
    </location>
</feature>
<dbReference type="eggNOG" id="KOG0929">
    <property type="taxonomic scope" value="Eukaryota"/>
</dbReference>
<dbReference type="FunCoup" id="K0L0D1">
    <property type="interactions" value="1122"/>
</dbReference>
<dbReference type="GO" id="GO:0032012">
    <property type="term" value="P:regulation of ARF protein signal transduction"/>
    <property type="evidence" value="ECO:0007669"/>
    <property type="project" value="InterPro"/>
</dbReference>
<dbReference type="InterPro" id="IPR016024">
    <property type="entry name" value="ARM-type_fold"/>
</dbReference>
<accession>K0L0D1</accession>